<evidence type="ECO:0000256" key="4">
    <source>
        <dbReference type="ARBA" id="ARBA00022989"/>
    </source>
</evidence>
<dbReference type="PANTHER" id="PTHR31621:SF66">
    <property type="entry name" value="PROTEIN DMP2"/>
    <property type="match status" value="1"/>
</dbReference>
<evidence type="ECO:0000256" key="3">
    <source>
        <dbReference type="ARBA" id="ARBA00022692"/>
    </source>
</evidence>
<keyword evidence="5 6" id="KW-0472">Membrane</keyword>
<dbReference type="GO" id="GO:0016020">
    <property type="term" value="C:membrane"/>
    <property type="evidence" value="ECO:0007669"/>
    <property type="project" value="UniProtKB-SubCell"/>
</dbReference>
<dbReference type="GO" id="GO:0005737">
    <property type="term" value="C:cytoplasm"/>
    <property type="evidence" value="ECO:0007669"/>
    <property type="project" value="UniProtKB-ARBA"/>
</dbReference>
<evidence type="ECO:0000256" key="5">
    <source>
        <dbReference type="ARBA" id="ARBA00023136"/>
    </source>
</evidence>
<dbReference type="EMBL" id="GCKF01045974">
    <property type="protein sequence ID" value="JAG93676.1"/>
    <property type="molecule type" value="Transcribed_RNA"/>
</dbReference>
<proteinExistence type="inferred from homology"/>
<dbReference type="AlphaFoldDB" id="A0A0D6QVD1"/>
<name>A0A0D6QVD1_ARACU</name>
<sequence length="207" mass="21557">MADSESKVKVLEETLEEGLKTATSSSSDTTTSKAVNTTLSSASSIAKILPTGILFVFQAFSNLLSNNGDCQKSNKVLVAVVVAILGIACFVLSLVDTFTDSSTGKVSYGIATINGIATTSKVKPSNASDYKITWKDFLHASLAVVVFAVMALTDQNVVQCLYPSAESNINKVLQALPIALSGASSVISALLPSKRQGITSPVTTTSK</sequence>
<keyword evidence="4 6" id="KW-1133">Transmembrane helix</keyword>
<comment type="similarity">
    <text evidence="2">Belongs to the plant DMP1 protein family.</text>
</comment>
<feature type="transmembrane region" description="Helical" evidence="6">
    <location>
        <begin position="76"/>
        <end position="94"/>
    </location>
</feature>
<evidence type="ECO:0000256" key="6">
    <source>
        <dbReference type="SAM" id="Phobius"/>
    </source>
</evidence>
<reference evidence="7" key="1">
    <citation type="submission" date="2015-03" db="EMBL/GenBank/DDBJ databases">
        <title>A transcriptome of Araucaria cunninghamii, an australian fine timber species.</title>
        <authorList>
            <person name="Jing Yi C.J.Y."/>
            <person name="Yin San L.Y.S."/>
            <person name="Abdul Karim S.S."/>
            <person name="Wan Azmi N.N."/>
            <person name="Hercus R.R."/>
            <person name="Croft L.L."/>
        </authorList>
    </citation>
    <scope>NUCLEOTIDE SEQUENCE</scope>
    <source>
        <strain evidence="7">MI0301</strain>
        <tissue evidence="7">Leaf</tissue>
    </source>
</reference>
<dbReference type="Pfam" id="PF05078">
    <property type="entry name" value="DUF679"/>
    <property type="match status" value="1"/>
</dbReference>
<accession>A0A0D6QVD1</accession>
<comment type="subcellular location">
    <subcellularLocation>
        <location evidence="1">Membrane</location>
        <topology evidence="1">Multi-pass membrane protein</topology>
    </subcellularLocation>
</comment>
<protein>
    <submittedName>
        <fullName evidence="7">Uncharacterized protein</fullName>
    </submittedName>
</protein>
<evidence type="ECO:0000256" key="1">
    <source>
        <dbReference type="ARBA" id="ARBA00004141"/>
    </source>
</evidence>
<dbReference type="PANTHER" id="PTHR31621">
    <property type="entry name" value="PROTEIN DMP3"/>
    <property type="match status" value="1"/>
</dbReference>
<keyword evidence="3 6" id="KW-0812">Transmembrane</keyword>
<evidence type="ECO:0000256" key="2">
    <source>
        <dbReference type="ARBA" id="ARBA00008707"/>
    </source>
</evidence>
<organism evidence="7">
    <name type="scientific">Araucaria cunninghamii</name>
    <name type="common">Hoop pine</name>
    <name type="synonym">Moreton Bay pine</name>
    <dbReference type="NCBI Taxonomy" id="56994"/>
    <lineage>
        <taxon>Eukaryota</taxon>
        <taxon>Viridiplantae</taxon>
        <taxon>Streptophyta</taxon>
        <taxon>Embryophyta</taxon>
        <taxon>Tracheophyta</taxon>
        <taxon>Spermatophyta</taxon>
        <taxon>Pinopsida</taxon>
        <taxon>Pinidae</taxon>
        <taxon>Conifers II</taxon>
        <taxon>Araucariales</taxon>
        <taxon>Araucariaceae</taxon>
        <taxon>Araucaria</taxon>
    </lineage>
</organism>
<dbReference type="EMBL" id="GCKF01045976">
    <property type="protein sequence ID" value="JAG93675.1"/>
    <property type="molecule type" value="Transcribed_RNA"/>
</dbReference>
<evidence type="ECO:0000313" key="7">
    <source>
        <dbReference type="EMBL" id="JAG93675.1"/>
    </source>
</evidence>
<dbReference type="InterPro" id="IPR007770">
    <property type="entry name" value="DMP"/>
</dbReference>
<feature type="transmembrane region" description="Helical" evidence="6">
    <location>
        <begin position="45"/>
        <end position="64"/>
    </location>
</feature>
<dbReference type="GO" id="GO:0010256">
    <property type="term" value="P:endomembrane system organization"/>
    <property type="evidence" value="ECO:0007669"/>
    <property type="project" value="TreeGrafter"/>
</dbReference>